<name>A0A069PLG1_9BURK</name>
<protein>
    <submittedName>
        <fullName evidence="3">Heat-shock protein</fullName>
    </submittedName>
</protein>
<dbReference type="STRING" id="60547.GCA_000751215_06566"/>
<gene>
    <name evidence="3" type="ORF">BG61_23075</name>
</gene>
<dbReference type="RefSeq" id="WP_081868147.1">
    <property type="nucleotide sequence ID" value="NZ_CADFFX010000026.1"/>
</dbReference>
<dbReference type="InterPro" id="IPR053147">
    <property type="entry name" value="Hsp_HslJ-like"/>
</dbReference>
<evidence type="ECO:0000256" key="1">
    <source>
        <dbReference type="SAM" id="MobiDB-lite"/>
    </source>
</evidence>
<feature type="domain" description="DUF306" evidence="2">
    <location>
        <begin position="78"/>
        <end position="198"/>
    </location>
</feature>
<dbReference type="Proteomes" id="UP000027466">
    <property type="component" value="Unassembled WGS sequence"/>
</dbReference>
<keyword evidence="4" id="KW-1185">Reference proteome</keyword>
<sequence length="203" mass="21601">MHTPFSRTQPEHSSPRSPHVIRGAKAASAASRGACRPLFSAARFAALLCACALAACTMPTHPDSAAPPADPYNPAATQLLDDTQWELTRWADAGGQLRTIPHGDNGQPITLDFSTTGGQRRVSGFSGCNRYMGTYDLKDGKLSFGPLAGTRMACMGSAGAALEQPYLNGLQHIAKSGVQMTPPQQLQMTLDDGQVLMFTRRGK</sequence>
<dbReference type="InterPro" id="IPR038670">
    <property type="entry name" value="HslJ-like_sf"/>
</dbReference>
<dbReference type="AlphaFoldDB" id="A0A069PLG1"/>
<feature type="region of interest" description="Disordered" evidence="1">
    <location>
        <begin position="1"/>
        <end position="20"/>
    </location>
</feature>
<evidence type="ECO:0000259" key="2">
    <source>
        <dbReference type="Pfam" id="PF03724"/>
    </source>
</evidence>
<evidence type="ECO:0000313" key="4">
    <source>
        <dbReference type="Proteomes" id="UP000027466"/>
    </source>
</evidence>
<dbReference type="InterPro" id="IPR005184">
    <property type="entry name" value="DUF306_Meta_HslJ"/>
</dbReference>
<evidence type="ECO:0000313" key="3">
    <source>
        <dbReference type="EMBL" id="KDR40734.1"/>
    </source>
</evidence>
<comment type="caution">
    <text evidence="3">The sequence shown here is derived from an EMBL/GenBank/DDBJ whole genome shotgun (WGS) entry which is preliminary data.</text>
</comment>
<dbReference type="Pfam" id="PF03724">
    <property type="entry name" value="META"/>
    <property type="match status" value="1"/>
</dbReference>
<dbReference type="Gene3D" id="2.40.128.270">
    <property type="match status" value="1"/>
</dbReference>
<dbReference type="PANTHER" id="PTHR35535">
    <property type="entry name" value="HEAT SHOCK PROTEIN HSLJ"/>
    <property type="match status" value="1"/>
</dbReference>
<dbReference type="EMBL" id="JFHC01000036">
    <property type="protein sequence ID" value="KDR40734.1"/>
    <property type="molecule type" value="Genomic_DNA"/>
</dbReference>
<dbReference type="PANTHER" id="PTHR35535:SF2">
    <property type="entry name" value="DUF306 DOMAIN-CONTAINING PROTEIN"/>
    <property type="match status" value="1"/>
</dbReference>
<reference evidence="3 4" key="1">
    <citation type="submission" date="2014-03" db="EMBL/GenBank/DDBJ databases">
        <title>Draft Genome Sequences of Four Burkholderia Strains.</title>
        <authorList>
            <person name="Liu X.Y."/>
            <person name="Li C.X."/>
            <person name="Xu J.H."/>
        </authorList>
    </citation>
    <scope>NUCLEOTIDE SEQUENCE [LARGE SCALE GENOMIC DNA]</scope>
    <source>
        <strain evidence="3 4">DSM 50014</strain>
    </source>
</reference>
<proteinExistence type="predicted"/>
<accession>A0A069PLG1</accession>
<organism evidence="3 4">
    <name type="scientific">Caballeronia glathei</name>
    <dbReference type="NCBI Taxonomy" id="60547"/>
    <lineage>
        <taxon>Bacteria</taxon>
        <taxon>Pseudomonadati</taxon>
        <taxon>Pseudomonadota</taxon>
        <taxon>Betaproteobacteria</taxon>
        <taxon>Burkholderiales</taxon>
        <taxon>Burkholderiaceae</taxon>
        <taxon>Caballeronia</taxon>
    </lineage>
</organism>